<reference evidence="2" key="1">
    <citation type="submission" date="2021-01" db="EMBL/GenBank/DDBJ databases">
        <title>Whole genome shotgun sequence of Actinoplanes cyaneus NBRC 14990.</title>
        <authorList>
            <person name="Komaki H."/>
            <person name="Tamura T."/>
        </authorList>
    </citation>
    <scope>NUCLEOTIDE SEQUENCE</scope>
    <source>
        <strain evidence="2">NBRC 14990</strain>
    </source>
</reference>
<protein>
    <submittedName>
        <fullName evidence="2">Uncharacterized protein</fullName>
    </submittedName>
</protein>
<dbReference type="AlphaFoldDB" id="A0A919IMT5"/>
<evidence type="ECO:0000256" key="1">
    <source>
        <dbReference type="SAM" id="MobiDB-lite"/>
    </source>
</evidence>
<evidence type="ECO:0000313" key="2">
    <source>
        <dbReference type="EMBL" id="GID64900.1"/>
    </source>
</evidence>
<organism evidence="2 3">
    <name type="scientific">Actinoplanes cyaneus</name>
    <dbReference type="NCBI Taxonomy" id="52696"/>
    <lineage>
        <taxon>Bacteria</taxon>
        <taxon>Bacillati</taxon>
        <taxon>Actinomycetota</taxon>
        <taxon>Actinomycetes</taxon>
        <taxon>Micromonosporales</taxon>
        <taxon>Micromonosporaceae</taxon>
        <taxon>Actinoplanes</taxon>
    </lineage>
</organism>
<name>A0A919IMT5_9ACTN</name>
<gene>
    <name evidence="2" type="ORF">Acy02nite_27810</name>
</gene>
<dbReference type="Proteomes" id="UP000619479">
    <property type="component" value="Unassembled WGS sequence"/>
</dbReference>
<evidence type="ECO:0000313" key="3">
    <source>
        <dbReference type="Proteomes" id="UP000619479"/>
    </source>
</evidence>
<keyword evidence="3" id="KW-1185">Reference proteome</keyword>
<proteinExistence type="predicted"/>
<feature type="region of interest" description="Disordered" evidence="1">
    <location>
        <begin position="32"/>
        <end position="59"/>
    </location>
</feature>
<sequence length="59" mass="6398">MAGHSVPPGRPPMPYDLHVWLYDDNPVGELASENPRVTCHRGPAAPRDESPYLSSGSRG</sequence>
<comment type="caution">
    <text evidence="2">The sequence shown here is derived from an EMBL/GenBank/DDBJ whole genome shotgun (WGS) entry which is preliminary data.</text>
</comment>
<accession>A0A919IMT5</accession>
<dbReference type="EMBL" id="BOMH01000019">
    <property type="protein sequence ID" value="GID64900.1"/>
    <property type="molecule type" value="Genomic_DNA"/>
</dbReference>